<evidence type="ECO:0000313" key="2">
    <source>
        <dbReference type="EMBL" id="KAK2549525.1"/>
    </source>
</evidence>
<feature type="region of interest" description="Disordered" evidence="1">
    <location>
        <begin position="1"/>
        <end position="25"/>
    </location>
</feature>
<feature type="compositionally biased region" description="Polar residues" evidence="1">
    <location>
        <begin position="1"/>
        <end position="20"/>
    </location>
</feature>
<keyword evidence="3" id="KW-1185">Reference proteome</keyword>
<gene>
    <name evidence="2" type="ORF">P5673_030069</name>
</gene>
<name>A0AAD9PUY0_ACRCE</name>
<comment type="caution">
    <text evidence="2">The sequence shown here is derived from an EMBL/GenBank/DDBJ whole genome shotgun (WGS) entry which is preliminary data.</text>
</comment>
<accession>A0AAD9PUY0</accession>
<evidence type="ECO:0000313" key="3">
    <source>
        <dbReference type="Proteomes" id="UP001249851"/>
    </source>
</evidence>
<reference evidence="2" key="1">
    <citation type="journal article" date="2023" name="G3 (Bethesda)">
        <title>Whole genome assembly and annotation of the endangered Caribbean coral Acropora cervicornis.</title>
        <authorList>
            <person name="Selwyn J.D."/>
            <person name="Vollmer S.V."/>
        </authorList>
    </citation>
    <scope>NUCLEOTIDE SEQUENCE</scope>
    <source>
        <strain evidence="2">K2</strain>
    </source>
</reference>
<reference evidence="2" key="2">
    <citation type="journal article" date="2023" name="Science">
        <title>Genomic signatures of disease resistance in endangered staghorn corals.</title>
        <authorList>
            <person name="Vollmer S.V."/>
            <person name="Selwyn J.D."/>
            <person name="Despard B.A."/>
            <person name="Roesel C.L."/>
        </authorList>
    </citation>
    <scope>NUCLEOTIDE SEQUENCE</scope>
    <source>
        <strain evidence="2">K2</strain>
    </source>
</reference>
<evidence type="ECO:0000256" key="1">
    <source>
        <dbReference type="SAM" id="MobiDB-lite"/>
    </source>
</evidence>
<organism evidence="2 3">
    <name type="scientific">Acropora cervicornis</name>
    <name type="common">Staghorn coral</name>
    <dbReference type="NCBI Taxonomy" id="6130"/>
    <lineage>
        <taxon>Eukaryota</taxon>
        <taxon>Metazoa</taxon>
        <taxon>Cnidaria</taxon>
        <taxon>Anthozoa</taxon>
        <taxon>Hexacorallia</taxon>
        <taxon>Scleractinia</taxon>
        <taxon>Astrocoeniina</taxon>
        <taxon>Acroporidae</taxon>
        <taxon>Acropora</taxon>
    </lineage>
</organism>
<proteinExistence type="predicted"/>
<dbReference type="AlphaFoldDB" id="A0AAD9PUY0"/>
<dbReference type="EMBL" id="JARQWQ010000125">
    <property type="protein sequence ID" value="KAK2549525.1"/>
    <property type="molecule type" value="Genomic_DNA"/>
</dbReference>
<protein>
    <submittedName>
        <fullName evidence="2">Uncharacterized protein</fullName>
    </submittedName>
</protein>
<sequence>MYLKQPSPSQIQAIGSSSLQRGDDVTTVREQLAAKAPGQKVDKPATPTHCQQVLRGNCGVKFRHEDSRSGIFYTW</sequence>
<dbReference type="Proteomes" id="UP001249851">
    <property type="component" value="Unassembled WGS sequence"/>
</dbReference>